<dbReference type="OrthoDB" id="9806601at2"/>
<sequence length="424" mass="44662">MTSWLHANGDRGVWPGTWYRDGVTLPDPFTPLRGHVTADLCVIGAGITGLSAALLAARAGRSVIVLEAQRVGWGASGRNGGQLGSGFNWSQRKLAAKLGDDAARALWDLAEEAKADARGFMDGAGYRPGIISACLTAEEYAGAQAEAAWMSTHYGTDTEPLDADAMRGATGSAIYAGGVLDRSAGACNPLAYTLNLMRACVEAGVTIHEMSEVHRLTGTKVATAAGTVSARHVVQATNGYSPWLTTKTAARVLPINNYIAVTEPLPDFPHRAAFAVADSRFVVNYYWWTDDARLIFGGGESYGRRFPSDIRAKVRANLARVYPDLADVTLSHAWGGTLAVTATRLPYVAEVAPGVFSAGGYSGHGLALAGLFGKVCAEATLGERSRFDLLRTLPVPSLPGGRWLGGLATNAGMAFAALSDRFKG</sequence>
<dbReference type="SUPFAM" id="SSF51905">
    <property type="entry name" value="FAD/NAD(P)-binding domain"/>
    <property type="match status" value="1"/>
</dbReference>
<dbReference type="STRING" id="390807.SAMN04488095_2084"/>
<dbReference type="PANTHER" id="PTHR13847">
    <property type="entry name" value="SARCOSINE DEHYDROGENASE-RELATED"/>
    <property type="match status" value="1"/>
</dbReference>
<dbReference type="PANTHER" id="PTHR13847:SF281">
    <property type="entry name" value="FAD DEPENDENT OXIDOREDUCTASE DOMAIN-CONTAINING PROTEIN"/>
    <property type="match status" value="1"/>
</dbReference>
<dbReference type="Proteomes" id="UP000199110">
    <property type="component" value="Unassembled WGS sequence"/>
</dbReference>
<keyword evidence="1" id="KW-0560">Oxidoreductase</keyword>
<evidence type="ECO:0000256" key="1">
    <source>
        <dbReference type="ARBA" id="ARBA00023002"/>
    </source>
</evidence>
<evidence type="ECO:0000313" key="4">
    <source>
        <dbReference type="Proteomes" id="UP000199110"/>
    </source>
</evidence>
<proteinExistence type="predicted"/>
<dbReference type="Gene3D" id="3.30.9.10">
    <property type="entry name" value="D-Amino Acid Oxidase, subunit A, domain 2"/>
    <property type="match status" value="1"/>
</dbReference>
<feature type="domain" description="FAD dependent oxidoreductase" evidence="2">
    <location>
        <begin position="39"/>
        <end position="378"/>
    </location>
</feature>
<organism evidence="3 4">
    <name type="scientific">Jannaschia pohangensis</name>
    <dbReference type="NCBI Taxonomy" id="390807"/>
    <lineage>
        <taxon>Bacteria</taxon>
        <taxon>Pseudomonadati</taxon>
        <taxon>Pseudomonadota</taxon>
        <taxon>Alphaproteobacteria</taxon>
        <taxon>Rhodobacterales</taxon>
        <taxon>Roseobacteraceae</taxon>
        <taxon>Jannaschia</taxon>
    </lineage>
</organism>
<dbReference type="PRINTS" id="PR00411">
    <property type="entry name" value="PNDRDTASEI"/>
</dbReference>
<dbReference type="GO" id="GO:0016491">
    <property type="term" value="F:oxidoreductase activity"/>
    <property type="evidence" value="ECO:0007669"/>
    <property type="project" value="UniProtKB-KW"/>
</dbReference>
<dbReference type="GO" id="GO:0005737">
    <property type="term" value="C:cytoplasm"/>
    <property type="evidence" value="ECO:0007669"/>
    <property type="project" value="TreeGrafter"/>
</dbReference>
<dbReference type="RefSeq" id="WP_092779922.1">
    <property type="nucleotide sequence ID" value="NZ_FORA01000002.1"/>
</dbReference>
<gene>
    <name evidence="3" type="ORF">SAMN04488095_2084</name>
</gene>
<accession>A0A1I3N9N1</accession>
<keyword evidence="4" id="KW-1185">Reference proteome</keyword>
<dbReference type="Gene3D" id="3.50.50.60">
    <property type="entry name" value="FAD/NAD(P)-binding domain"/>
    <property type="match status" value="1"/>
</dbReference>
<evidence type="ECO:0000313" key="3">
    <source>
        <dbReference type="EMBL" id="SFJ05670.1"/>
    </source>
</evidence>
<dbReference type="AlphaFoldDB" id="A0A1I3N9N1"/>
<dbReference type="InterPro" id="IPR006076">
    <property type="entry name" value="FAD-dep_OxRdtase"/>
</dbReference>
<name>A0A1I3N9N1_9RHOB</name>
<protein>
    <submittedName>
        <fullName evidence="3">Gamma-glutamylputrescine oxidase</fullName>
    </submittedName>
</protein>
<dbReference type="EMBL" id="FORA01000002">
    <property type="protein sequence ID" value="SFJ05670.1"/>
    <property type="molecule type" value="Genomic_DNA"/>
</dbReference>
<reference evidence="3 4" key="1">
    <citation type="submission" date="2016-10" db="EMBL/GenBank/DDBJ databases">
        <authorList>
            <person name="de Groot N.N."/>
        </authorList>
    </citation>
    <scope>NUCLEOTIDE SEQUENCE [LARGE SCALE GENOMIC DNA]</scope>
    <source>
        <strain evidence="3 4">DSM 19073</strain>
    </source>
</reference>
<dbReference type="Pfam" id="PF01266">
    <property type="entry name" value="DAO"/>
    <property type="match status" value="1"/>
</dbReference>
<evidence type="ECO:0000259" key="2">
    <source>
        <dbReference type="Pfam" id="PF01266"/>
    </source>
</evidence>
<dbReference type="InterPro" id="IPR036188">
    <property type="entry name" value="FAD/NAD-bd_sf"/>
</dbReference>